<feature type="compositionally biased region" description="Basic and acidic residues" evidence="1">
    <location>
        <begin position="106"/>
        <end position="115"/>
    </location>
</feature>
<dbReference type="WBParaSite" id="jg12108">
    <property type="protein sequence ID" value="jg12108"/>
    <property type="gene ID" value="jg12108"/>
</dbReference>
<evidence type="ECO:0000313" key="3">
    <source>
        <dbReference type="WBParaSite" id="jg12108"/>
    </source>
</evidence>
<reference evidence="3" key="1">
    <citation type="submission" date="2022-11" db="UniProtKB">
        <authorList>
            <consortium name="WormBaseParasite"/>
        </authorList>
    </citation>
    <scope>IDENTIFICATION</scope>
</reference>
<dbReference type="Proteomes" id="UP000887574">
    <property type="component" value="Unplaced"/>
</dbReference>
<feature type="compositionally biased region" description="Basic and acidic residues" evidence="1">
    <location>
        <begin position="24"/>
        <end position="35"/>
    </location>
</feature>
<feature type="region of interest" description="Disordered" evidence="1">
    <location>
        <begin position="63"/>
        <end position="123"/>
    </location>
</feature>
<feature type="compositionally biased region" description="Acidic residues" evidence="1">
    <location>
        <begin position="225"/>
        <end position="239"/>
    </location>
</feature>
<evidence type="ECO:0000256" key="1">
    <source>
        <dbReference type="SAM" id="MobiDB-lite"/>
    </source>
</evidence>
<organism evidence="2 3">
    <name type="scientific">Ditylenchus dipsaci</name>
    <dbReference type="NCBI Taxonomy" id="166011"/>
    <lineage>
        <taxon>Eukaryota</taxon>
        <taxon>Metazoa</taxon>
        <taxon>Ecdysozoa</taxon>
        <taxon>Nematoda</taxon>
        <taxon>Chromadorea</taxon>
        <taxon>Rhabditida</taxon>
        <taxon>Tylenchina</taxon>
        <taxon>Tylenchomorpha</taxon>
        <taxon>Sphaerularioidea</taxon>
        <taxon>Anguinidae</taxon>
        <taxon>Anguininae</taxon>
        <taxon>Ditylenchus</taxon>
    </lineage>
</organism>
<feature type="region of interest" description="Disordered" evidence="1">
    <location>
        <begin position="219"/>
        <end position="239"/>
    </location>
</feature>
<feature type="compositionally biased region" description="Polar residues" evidence="1">
    <location>
        <begin position="9"/>
        <end position="22"/>
    </location>
</feature>
<proteinExistence type="predicted"/>
<keyword evidence="2" id="KW-1185">Reference proteome</keyword>
<dbReference type="AlphaFoldDB" id="A0A915CSB5"/>
<feature type="region of interest" description="Disordered" evidence="1">
    <location>
        <begin position="1"/>
        <end position="47"/>
    </location>
</feature>
<accession>A0A915CSB5</accession>
<name>A0A915CSB5_9BILA</name>
<evidence type="ECO:0000313" key="2">
    <source>
        <dbReference type="Proteomes" id="UP000887574"/>
    </source>
</evidence>
<feature type="compositionally biased region" description="Basic and acidic residues" evidence="1">
    <location>
        <begin position="63"/>
        <end position="82"/>
    </location>
</feature>
<protein>
    <submittedName>
        <fullName evidence="3">Uncharacterized protein</fullName>
    </submittedName>
</protein>
<sequence>MEDEEHSSRTSSADYSESQQSKLYDVKDITQKPDESPFPSQQFYKEGKLTEAELAHIDMIRKMAEKSSFDQDHKKSSEEKNSPGDLFTQHASKLQEKESISQPVNKQDDSQRDSEIDAPSSLVEACSSVCEPNSDDSLAMLSPKNLVSQVKNLDLSQEELAHFDRDRQLAEEFTLSSTVNEPSLEMPLEEEVVVEEAEEINSSNTSEADLEPISSYSEEASVPLLEDDVQTEQEEEIDPQDYFYENKFHASAEKILKIEEENVPDYSIPVPDFQEKCVIIEHHKDLEECSKSGSQINFAQFPEHLD</sequence>